<dbReference type="EMBL" id="JAUOEK010000155">
    <property type="protein sequence ID" value="MDO5971421.1"/>
    <property type="molecule type" value="Genomic_DNA"/>
</dbReference>
<protein>
    <submittedName>
        <fullName evidence="1">Uncharacterized protein</fullName>
    </submittedName>
</protein>
<evidence type="ECO:0000313" key="2">
    <source>
        <dbReference type="Proteomes" id="UP001176883"/>
    </source>
</evidence>
<evidence type="ECO:0000313" key="1">
    <source>
        <dbReference type="EMBL" id="MDO5971421.1"/>
    </source>
</evidence>
<dbReference type="Proteomes" id="UP001176883">
    <property type="component" value="Unassembled WGS sequence"/>
</dbReference>
<comment type="caution">
    <text evidence="1">The sequence shown here is derived from an EMBL/GenBank/DDBJ whole genome shotgun (WGS) entry which is preliminary data.</text>
</comment>
<gene>
    <name evidence="1" type="ORF">Q4Q35_16565</name>
</gene>
<accession>A0ABT8WE64</accession>
<organism evidence="1 2">
    <name type="scientific">Flavivirga aquimarina</name>
    <dbReference type="NCBI Taxonomy" id="2027862"/>
    <lineage>
        <taxon>Bacteria</taxon>
        <taxon>Pseudomonadati</taxon>
        <taxon>Bacteroidota</taxon>
        <taxon>Flavobacteriia</taxon>
        <taxon>Flavobacteriales</taxon>
        <taxon>Flavobacteriaceae</taxon>
        <taxon>Flavivirga</taxon>
    </lineage>
</organism>
<keyword evidence="2" id="KW-1185">Reference proteome</keyword>
<sequence length="52" mass="6293">MERPVDLFKNRTKAEAENNTEEFKKYDKLIKLYYEAQEKVLLKPFIKPSNPF</sequence>
<proteinExistence type="predicted"/>
<name>A0ABT8WE64_9FLAO</name>
<reference evidence="1" key="1">
    <citation type="submission" date="2023-07" db="EMBL/GenBank/DDBJ databases">
        <title>Two novel species in the genus Flavivirga.</title>
        <authorList>
            <person name="Kwon K."/>
        </authorList>
    </citation>
    <scope>NUCLEOTIDE SEQUENCE</scope>
    <source>
        <strain evidence="1">KCTC 52353</strain>
    </source>
</reference>